<keyword evidence="3" id="KW-0630">Potassium</keyword>
<evidence type="ECO:0000313" key="8">
    <source>
        <dbReference type="EMBL" id="SVC28394.1"/>
    </source>
</evidence>
<organism evidence="8">
    <name type="scientific">marine metagenome</name>
    <dbReference type="NCBI Taxonomy" id="408172"/>
    <lineage>
        <taxon>unclassified sequences</taxon>
        <taxon>metagenomes</taxon>
        <taxon>ecological metagenomes</taxon>
    </lineage>
</organism>
<proteinExistence type="predicted"/>
<feature type="non-terminal residue" evidence="8">
    <location>
        <position position="324"/>
    </location>
</feature>
<evidence type="ECO:0000259" key="7">
    <source>
        <dbReference type="PROSITE" id="PS51202"/>
    </source>
</evidence>
<reference evidence="8" key="1">
    <citation type="submission" date="2018-05" db="EMBL/GenBank/DDBJ databases">
        <authorList>
            <person name="Lanie J.A."/>
            <person name="Ng W.-L."/>
            <person name="Kazmierczak K.M."/>
            <person name="Andrzejewski T.M."/>
            <person name="Davidsen T.M."/>
            <person name="Wayne K.J."/>
            <person name="Tettelin H."/>
            <person name="Glass J.I."/>
            <person name="Rusch D."/>
            <person name="Podicherti R."/>
            <person name="Tsui H.-C.T."/>
            <person name="Winkler M.E."/>
        </authorList>
    </citation>
    <scope>NUCLEOTIDE SEQUENCE</scope>
</reference>
<dbReference type="EMBL" id="UINC01083059">
    <property type="protein sequence ID" value="SVC28394.1"/>
    <property type="molecule type" value="Genomic_DNA"/>
</dbReference>
<feature type="domain" description="RCK C-terminal" evidence="7">
    <location>
        <begin position="141"/>
        <end position="233"/>
    </location>
</feature>
<sequence>VRIIVVGAGEVGTYVADRLSRQEHDIALIELDSERFRQIDAELDVLAINGSGTDPDALQRAGIADTDLLVAATNKDEINLFSALLARQAGVNKTIVRVESRKLRSKEVSALFDKFDDHLVIDPDQEVADSVLRLMEYPGAMDLSRMADEEVVIIGARLPAHAPLVGVSLHALGRELDPDWDFIVGTITRKVEEEDQEEKTIIPRQDEVLREGDLLRVICKSRALRDVTDRLGIAKDVPRRALLLGGGRTAEMIAESLLYRGVDVAIIEKKHERALELSETLAKALIYEGDVTDVEMLEEADVARQDLVIALTGEDDANVLACLY</sequence>
<dbReference type="SUPFAM" id="SSF116726">
    <property type="entry name" value="TrkA C-terminal domain-like"/>
    <property type="match status" value="1"/>
</dbReference>
<dbReference type="InterPro" id="IPR050721">
    <property type="entry name" value="Trk_Ktr_HKT_K-transport"/>
</dbReference>
<dbReference type="Gene3D" id="3.30.70.1450">
    <property type="entry name" value="Regulator of K+ conductance, C-terminal domain"/>
    <property type="match status" value="1"/>
</dbReference>
<keyword evidence="2" id="KW-0633">Potassium transport</keyword>
<evidence type="ECO:0000259" key="6">
    <source>
        <dbReference type="PROSITE" id="PS51201"/>
    </source>
</evidence>
<dbReference type="AlphaFoldDB" id="A0A382KUD6"/>
<dbReference type="GO" id="GO:0015079">
    <property type="term" value="F:potassium ion transmembrane transporter activity"/>
    <property type="evidence" value="ECO:0007669"/>
    <property type="project" value="InterPro"/>
</dbReference>
<accession>A0A382KUD6</accession>
<dbReference type="SUPFAM" id="SSF51735">
    <property type="entry name" value="NAD(P)-binding Rossmann-fold domains"/>
    <property type="match status" value="2"/>
</dbReference>
<gene>
    <name evidence="8" type="ORF">METZ01_LOCUS281248</name>
</gene>
<feature type="non-terminal residue" evidence="8">
    <location>
        <position position="1"/>
    </location>
</feature>
<evidence type="ECO:0000256" key="5">
    <source>
        <dbReference type="ARBA" id="ARBA00023065"/>
    </source>
</evidence>
<keyword evidence="4" id="KW-0520">NAD</keyword>
<dbReference type="InterPro" id="IPR006036">
    <property type="entry name" value="K_uptake_TrkA"/>
</dbReference>
<dbReference type="Pfam" id="PF02254">
    <property type="entry name" value="TrkA_N"/>
    <property type="match status" value="2"/>
</dbReference>
<dbReference type="Pfam" id="PF02080">
    <property type="entry name" value="TrkA_C"/>
    <property type="match status" value="1"/>
</dbReference>
<protein>
    <recommendedName>
        <fullName evidence="9">RCK N-terminal domain-containing protein</fullName>
    </recommendedName>
</protein>
<dbReference type="PANTHER" id="PTHR43833">
    <property type="entry name" value="POTASSIUM CHANNEL PROTEIN 2-RELATED-RELATED"/>
    <property type="match status" value="1"/>
</dbReference>
<evidence type="ECO:0000256" key="4">
    <source>
        <dbReference type="ARBA" id="ARBA00023027"/>
    </source>
</evidence>
<dbReference type="Gene3D" id="3.40.50.720">
    <property type="entry name" value="NAD(P)-binding Rossmann-like Domain"/>
    <property type="match status" value="2"/>
</dbReference>
<dbReference type="InterPro" id="IPR003148">
    <property type="entry name" value="RCK_N"/>
</dbReference>
<feature type="domain" description="RCK N-terminal" evidence="6">
    <location>
        <begin position="238"/>
        <end position="324"/>
    </location>
</feature>
<evidence type="ECO:0000256" key="1">
    <source>
        <dbReference type="ARBA" id="ARBA00022448"/>
    </source>
</evidence>
<evidence type="ECO:0000256" key="2">
    <source>
        <dbReference type="ARBA" id="ARBA00022538"/>
    </source>
</evidence>
<dbReference type="InterPro" id="IPR036291">
    <property type="entry name" value="NAD(P)-bd_dom_sf"/>
</dbReference>
<dbReference type="InterPro" id="IPR006037">
    <property type="entry name" value="RCK_C"/>
</dbReference>
<keyword evidence="5" id="KW-0406">Ion transport</keyword>
<dbReference type="GO" id="GO:0005886">
    <property type="term" value="C:plasma membrane"/>
    <property type="evidence" value="ECO:0007669"/>
    <property type="project" value="InterPro"/>
</dbReference>
<dbReference type="InterPro" id="IPR036721">
    <property type="entry name" value="RCK_C_sf"/>
</dbReference>
<feature type="domain" description="RCK N-terminal" evidence="6">
    <location>
        <begin position="1"/>
        <end position="120"/>
    </location>
</feature>
<dbReference type="PROSITE" id="PS51202">
    <property type="entry name" value="RCK_C"/>
    <property type="match status" value="1"/>
</dbReference>
<dbReference type="PROSITE" id="PS51201">
    <property type="entry name" value="RCK_N"/>
    <property type="match status" value="2"/>
</dbReference>
<evidence type="ECO:0000256" key="3">
    <source>
        <dbReference type="ARBA" id="ARBA00022958"/>
    </source>
</evidence>
<dbReference type="PANTHER" id="PTHR43833:SF5">
    <property type="entry name" value="TRK SYSTEM POTASSIUM UPTAKE PROTEIN TRKA"/>
    <property type="match status" value="1"/>
</dbReference>
<name>A0A382KUD6_9ZZZZ</name>
<evidence type="ECO:0008006" key="9">
    <source>
        <dbReference type="Google" id="ProtNLM"/>
    </source>
</evidence>
<keyword evidence="1" id="KW-0813">Transport</keyword>
<dbReference type="PRINTS" id="PR00335">
    <property type="entry name" value="KUPTAKETRKA"/>
</dbReference>